<comment type="caution">
    <text evidence="3">The sequence shown here is derived from an EMBL/GenBank/DDBJ whole genome shotgun (WGS) entry which is preliminary data.</text>
</comment>
<evidence type="ECO:0000313" key="4">
    <source>
        <dbReference type="Proteomes" id="UP000469185"/>
    </source>
</evidence>
<evidence type="ECO:0008006" key="5">
    <source>
        <dbReference type="Google" id="ProtNLM"/>
    </source>
</evidence>
<keyword evidence="2" id="KW-0812">Transmembrane</keyword>
<feature type="compositionally biased region" description="Basic and acidic residues" evidence="1">
    <location>
        <begin position="88"/>
        <end position="98"/>
    </location>
</feature>
<feature type="region of interest" description="Disordered" evidence="1">
    <location>
        <begin position="66"/>
        <end position="101"/>
    </location>
</feature>
<evidence type="ECO:0000256" key="1">
    <source>
        <dbReference type="SAM" id="MobiDB-lite"/>
    </source>
</evidence>
<keyword evidence="4" id="KW-1185">Reference proteome</keyword>
<organism evidence="3 4">
    <name type="scientific">Phytoactinopolyspora alkaliphila</name>
    <dbReference type="NCBI Taxonomy" id="1783498"/>
    <lineage>
        <taxon>Bacteria</taxon>
        <taxon>Bacillati</taxon>
        <taxon>Actinomycetota</taxon>
        <taxon>Actinomycetes</taxon>
        <taxon>Jiangellales</taxon>
        <taxon>Jiangellaceae</taxon>
        <taxon>Phytoactinopolyspora</taxon>
    </lineage>
</organism>
<keyword evidence="2" id="KW-0472">Membrane</keyword>
<reference evidence="3 4" key="1">
    <citation type="submission" date="2020-02" db="EMBL/GenBank/DDBJ databases">
        <authorList>
            <person name="Li X.-J."/>
            <person name="Feng X.-M."/>
        </authorList>
    </citation>
    <scope>NUCLEOTIDE SEQUENCE [LARGE SCALE GENOMIC DNA]</scope>
    <source>
        <strain evidence="3 4">CGMCC 4.7225</strain>
    </source>
</reference>
<dbReference type="AlphaFoldDB" id="A0A6N9YFM3"/>
<evidence type="ECO:0000256" key="2">
    <source>
        <dbReference type="SAM" id="Phobius"/>
    </source>
</evidence>
<keyword evidence="2" id="KW-1133">Transmembrane helix</keyword>
<proteinExistence type="predicted"/>
<dbReference type="Proteomes" id="UP000469185">
    <property type="component" value="Unassembled WGS sequence"/>
</dbReference>
<sequence>MIPALVLPLAGYAMAVTVHAIWNAAAVWNDGSAFYSMYVMVMVPLFVALAVLALWQRRRERRIVAEHLPSSPPPDGSAGARCRGWPRCGRDAGGDAQHEPGAVAVRTTLSGSIRRP</sequence>
<dbReference type="EMBL" id="JAAGOB010000001">
    <property type="protein sequence ID" value="NED93705.1"/>
    <property type="molecule type" value="Genomic_DNA"/>
</dbReference>
<accession>A0A6N9YFM3</accession>
<name>A0A6N9YFM3_9ACTN</name>
<gene>
    <name evidence="3" type="ORF">G1H11_00060</name>
</gene>
<protein>
    <recommendedName>
        <fullName evidence="5">PrsW family intramembrane metalloprotease</fullName>
    </recommendedName>
</protein>
<feature type="transmembrane region" description="Helical" evidence="2">
    <location>
        <begin position="36"/>
        <end position="55"/>
    </location>
</feature>
<dbReference type="RefSeq" id="WP_163814908.1">
    <property type="nucleotide sequence ID" value="NZ_JAAGOB010000001.1"/>
</dbReference>
<evidence type="ECO:0000313" key="3">
    <source>
        <dbReference type="EMBL" id="NED93705.1"/>
    </source>
</evidence>